<evidence type="ECO:0000259" key="1">
    <source>
        <dbReference type="Pfam" id="PF03235"/>
    </source>
</evidence>
<accession>A0A8I0L8Z1</accession>
<dbReference type="EMBL" id="JAABFR010001601">
    <property type="protein sequence ID" value="MBD4338531.1"/>
    <property type="molecule type" value="Genomic_DNA"/>
</dbReference>
<reference evidence="2" key="1">
    <citation type="submission" date="2020-01" db="EMBL/GenBank/DDBJ databases">
        <authorList>
            <person name="Richard D."/>
        </authorList>
    </citation>
    <scope>NUCLEOTIDE SEQUENCE</scope>
    <source>
        <strain evidence="2">JP541</strain>
    </source>
</reference>
<feature type="non-terminal residue" evidence="2">
    <location>
        <position position="82"/>
    </location>
</feature>
<comment type="caution">
    <text evidence="2">The sequence shown here is derived from an EMBL/GenBank/DDBJ whole genome shotgun (WGS) entry which is preliminary data.</text>
</comment>
<sequence>MVKFFNGYDKRFVIPLYQRNYSWQEKQCRQLFEDLLKVHREKKESHFFGSIVSQTVCHDQYIIDGQQRLTTIALILTVLVNG</sequence>
<feature type="domain" description="GmrSD restriction endonucleases N-terminal" evidence="1">
    <location>
        <begin position="3"/>
        <end position="78"/>
    </location>
</feature>
<dbReference type="InterPro" id="IPR004919">
    <property type="entry name" value="GmrSD_N"/>
</dbReference>
<gene>
    <name evidence="2" type="ORF">GUH15_21240</name>
</gene>
<dbReference type="PANTHER" id="PTHR35149">
    <property type="entry name" value="SLL5132 PROTEIN"/>
    <property type="match status" value="1"/>
</dbReference>
<evidence type="ECO:0000313" key="2">
    <source>
        <dbReference type="EMBL" id="MBD4338531.1"/>
    </source>
</evidence>
<dbReference type="PANTHER" id="PTHR35149:SF2">
    <property type="entry name" value="DUF262 DOMAIN-CONTAINING PROTEIN"/>
    <property type="match status" value="1"/>
</dbReference>
<proteinExistence type="predicted"/>
<protein>
    <submittedName>
        <fullName evidence="2">DUF262 domain-containing protein</fullName>
    </submittedName>
</protein>
<dbReference type="Proteomes" id="UP000653002">
    <property type="component" value="Unassembled WGS sequence"/>
</dbReference>
<dbReference type="Pfam" id="PF03235">
    <property type="entry name" value="GmrSD_N"/>
    <property type="match status" value="1"/>
</dbReference>
<dbReference type="AlphaFoldDB" id="A0A8I0L8Z1"/>
<organism evidence="2 3">
    <name type="scientific">Xanthomonas citri pv. citri</name>
    <dbReference type="NCBI Taxonomy" id="611301"/>
    <lineage>
        <taxon>Bacteria</taxon>
        <taxon>Pseudomonadati</taxon>
        <taxon>Pseudomonadota</taxon>
        <taxon>Gammaproteobacteria</taxon>
        <taxon>Lysobacterales</taxon>
        <taxon>Lysobacteraceae</taxon>
        <taxon>Xanthomonas</taxon>
    </lineage>
</organism>
<name>A0A8I0L8Z1_XANCI</name>
<evidence type="ECO:0000313" key="3">
    <source>
        <dbReference type="Proteomes" id="UP000653002"/>
    </source>
</evidence>